<feature type="region of interest" description="Disordered" evidence="1">
    <location>
        <begin position="387"/>
        <end position="432"/>
    </location>
</feature>
<feature type="region of interest" description="Disordered" evidence="1">
    <location>
        <begin position="282"/>
        <end position="371"/>
    </location>
</feature>
<evidence type="ECO:0000313" key="3">
    <source>
        <dbReference type="Proteomes" id="UP000243797"/>
    </source>
</evidence>
<feature type="compositionally biased region" description="Basic and acidic residues" evidence="1">
    <location>
        <begin position="168"/>
        <end position="188"/>
    </location>
</feature>
<dbReference type="AlphaFoldDB" id="A0A2K1QWH6"/>
<comment type="caution">
    <text evidence="2">The sequence shown here is derived from an EMBL/GenBank/DDBJ whole genome shotgun (WGS) entry which is preliminary data.</text>
</comment>
<feature type="region of interest" description="Disordered" evidence="1">
    <location>
        <begin position="446"/>
        <end position="550"/>
    </location>
</feature>
<reference evidence="2 3" key="1">
    <citation type="submission" date="2017-06" db="EMBL/GenBank/DDBJ databases">
        <title>Draft genome sequence of a variant of Elsinoe murrayae.</title>
        <authorList>
            <person name="Cheng Q."/>
        </authorList>
    </citation>
    <scope>NUCLEOTIDE SEQUENCE [LARGE SCALE GENOMIC DNA]</scope>
    <source>
        <strain evidence="2 3">CQ-2017a</strain>
    </source>
</reference>
<dbReference type="STRING" id="2082308.A0A2K1QWH6"/>
<feature type="compositionally biased region" description="Basic and acidic residues" evidence="1">
    <location>
        <begin position="46"/>
        <end position="56"/>
    </location>
</feature>
<feature type="region of interest" description="Disordered" evidence="1">
    <location>
        <begin position="168"/>
        <end position="206"/>
    </location>
</feature>
<feature type="region of interest" description="Disordered" evidence="1">
    <location>
        <begin position="1"/>
        <end position="56"/>
    </location>
</feature>
<feature type="compositionally biased region" description="Basic and acidic residues" evidence="1">
    <location>
        <begin position="446"/>
        <end position="515"/>
    </location>
</feature>
<evidence type="ECO:0000256" key="1">
    <source>
        <dbReference type="SAM" id="MobiDB-lite"/>
    </source>
</evidence>
<sequence>MDPNFHIVPPPPPMDTSIQVRPTMGPPTRHPLRIASLSPVPAQETKTNDTKKTKDKIKSELRGFEIRKERKTFDIARRREGPLSQANLAEEMRKSVDENGENTAMRTYRALSDNKRSQIDALLHRMRSEETQKGAEWSLVHLDPVRDKVKGSKEAKVAYLLVIVQRHGKEKDKGGKKAGKADKSDPRGELININEPQANSKHKKKEKIKDEIGSTEHLSAVNADDQIIYVDPSAPPTPTTALPVSYPQYPHEAHPDAHCGELVPAPKPFPYHYFPNARGPVPPQPYLGPPRAHTPPIARFPAHGARRSDDSASTDSTDFGGPVWSVPGSDETEWLPPSGRFGPGRGEERGSTRVGGREDVKRQREERRLEDERRAWERELRIQEARIREEERHRQEERQRQQERRRQEERFREEERLKEEERRREEERVREQAELREVERLRDEERLEREERRREEERRKEHERSRNAERRQQDRIQEDKRRQQEGRQRYDVSPRRSARDLPRRGSGRLVDDGARRRPSPRGNERHYWGDTGCRSEPSSADGSRDSDERRTYARTGIGGLVEATLLMEQQKDIDAQLREAVVAGYRAGRRIAERR</sequence>
<accession>A0A2K1QWH6</accession>
<dbReference type="InParanoid" id="A0A2K1QWH6"/>
<name>A0A2K1QWH6_9PEZI</name>
<evidence type="ECO:0000313" key="2">
    <source>
        <dbReference type="EMBL" id="PNS19412.1"/>
    </source>
</evidence>
<feature type="compositionally biased region" description="Basic and acidic residues" evidence="1">
    <location>
        <begin position="345"/>
        <end position="371"/>
    </location>
</feature>
<organism evidence="2 3">
    <name type="scientific">Sphaceloma murrayae</name>
    <dbReference type="NCBI Taxonomy" id="2082308"/>
    <lineage>
        <taxon>Eukaryota</taxon>
        <taxon>Fungi</taxon>
        <taxon>Dikarya</taxon>
        <taxon>Ascomycota</taxon>
        <taxon>Pezizomycotina</taxon>
        <taxon>Dothideomycetes</taxon>
        <taxon>Dothideomycetidae</taxon>
        <taxon>Myriangiales</taxon>
        <taxon>Elsinoaceae</taxon>
        <taxon>Sphaceloma</taxon>
    </lineage>
</organism>
<proteinExistence type="predicted"/>
<gene>
    <name evidence="2" type="ORF">CAC42_2589</name>
</gene>
<protein>
    <submittedName>
        <fullName evidence="2">Zinc finger protein</fullName>
    </submittedName>
</protein>
<keyword evidence="3" id="KW-1185">Reference proteome</keyword>
<dbReference type="Proteomes" id="UP000243797">
    <property type="component" value="Unassembled WGS sequence"/>
</dbReference>
<dbReference type="OrthoDB" id="3440029at2759"/>
<dbReference type="EMBL" id="NKHZ01000032">
    <property type="protein sequence ID" value="PNS19412.1"/>
    <property type="molecule type" value="Genomic_DNA"/>
</dbReference>